<dbReference type="Pfam" id="PF01757">
    <property type="entry name" value="Acyl_transf_3"/>
    <property type="match status" value="1"/>
</dbReference>
<reference evidence="3 4" key="2">
    <citation type="submission" date="2018-10" db="EMBL/GenBank/DDBJ databases">
        <authorList>
            <consortium name="Pathogen Informatics"/>
        </authorList>
    </citation>
    <scope>NUCLEOTIDE SEQUENCE [LARGE SCALE GENOMIC DNA]</scope>
</reference>
<dbReference type="PANTHER" id="PTHR11161:SF70">
    <property type="entry name" value="ACYLTRANSFERASE 3 DOMAIN-CONTAINING PROTEIN"/>
    <property type="match status" value="1"/>
</dbReference>
<dbReference type="InterPro" id="IPR052728">
    <property type="entry name" value="O2_lipid_transport_reg"/>
</dbReference>
<name>A0A0N4V8N1_ENTVE</name>
<dbReference type="PANTHER" id="PTHR11161">
    <property type="entry name" value="O-ACYLTRANSFERASE"/>
    <property type="match status" value="1"/>
</dbReference>
<feature type="transmembrane region" description="Helical" evidence="1">
    <location>
        <begin position="560"/>
        <end position="583"/>
    </location>
</feature>
<keyword evidence="1" id="KW-1133">Transmembrane helix</keyword>
<proteinExistence type="predicted"/>
<gene>
    <name evidence="3" type="ORF">EVEC_LOCUS6291</name>
</gene>
<feature type="transmembrane region" description="Helical" evidence="1">
    <location>
        <begin position="235"/>
        <end position="255"/>
    </location>
</feature>
<keyword evidence="1" id="KW-0812">Transmembrane</keyword>
<evidence type="ECO:0000313" key="3">
    <source>
        <dbReference type="EMBL" id="VDD91540.1"/>
    </source>
</evidence>
<feature type="transmembrane region" description="Helical" evidence="1">
    <location>
        <begin position="488"/>
        <end position="510"/>
    </location>
</feature>
<sequence length="619" mass="71445">MDLRTVTYFLILVACGRISEETMIPVTKHELQAFFEPPVPKIGTDCKSYLESMSQLLANSSLDADLPAILTSFSYGRSDEFVGEIRWFHNMLKCFKTSIEYNGTRSFCFGYNSKQFVDLRAFAICIPRQCANDKLESTSKFDTAAFNSHVSLFIARTVTKIAEVTSLSVEQFQLSTQTNIRNFSKLTKLPKDQSTITCMFGLRVYSMVWTLIGHSFSWIQAYVENSDEYRFHMAGYFWNLLITNFNLAVDTFFVLSATLNSYLWFKSFINGASFLFLNIPDRKVPTWRSWRYWLAFYRHRLIRLWPAYLYALSLTAFFLMELGSHSMWPPLDQSLQCRENGWQNALFLNSLMCNDCMGWTYIGTEFIFYMISPIFLLLLKYSPQLGVSLSLTTVVLSSLMKLRIMKNDNYPPIPLHFGSSKFFRGTFMEVSLCNFFSLYDMFLCYREGQLYVYYIKPQYRISPYIIGLLLGHKLADFRKRTGSSISPLSQFFGWLFCLILGCWSIFGAYPTMKDIDAPIFNLFYGSTHRISWAVAVAWIIYACHTGVGGLVDRILSHKNLILFSSLSYSVYLLHLFVVFGTFMWSPFPIKFKSKISILLLAVPQLFLSYLAALALSMCT</sequence>
<evidence type="ECO:0000259" key="2">
    <source>
        <dbReference type="Pfam" id="PF01757"/>
    </source>
</evidence>
<evidence type="ECO:0000256" key="1">
    <source>
        <dbReference type="SAM" id="Phobius"/>
    </source>
</evidence>
<keyword evidence="1" id="KW-0472">Membrane</keyword>
<dbReference type="EMBL" id="UXUI01008458">
    <property type="protein sequence ID" value="VDD91540.1"/>
    <property type="molecule type" value="Genomic_DNA"/>
</dbReference>
<dbReference type="InterPro" id="IPR002656">
    <property type="entry name" value="Acyl_transf_3_dom"/>
</dbReference>
<evidence type="ECO:0000313" key="4">
    <source>
        <dbReference type="Proteomes" id="UP000274131"/>
    </source>
</evidence>
<feature type="transmembrane region" description="Helical" evidence="1">
    <location>
        <begin position="595"/>
        <end position="615"/>
    </location>
</feature>
<feature type="transmembrane region" description="Helical" evidence="1">
    <location>
        <begin position="301"/>
        <end position="320"/>
    </location>
</feature>
<evidence type="ECO:0000313" key="5">
    <source>
        <dbReference type="WBParaSite" id="EVEC_0000674301-mRNA-1"/>
    </source>
</evidence>
<keyword evidence="4" id="KW-1185">Reference proteome</keyword>
<organism evidence="5">
    <name type="scientific">Enterobius vermicularis</name>
    <name type="common">Human pinworm</name>
    <dbReference type="NCBI Taxonomy" id="51028"/>
    <lineage>
        <taxon>Eukaryota</taxon>
        <taxon>Metazoa</taxon>
        <taxon>Ecdysozoa</taxon>
        <taxon>Nematoda</taxon>
        <taxon>Chromadorea</taxon>
        <taxon>Rhabditida</taxon>
        <taxon>Spirurina</taxon>
        <taxon>Oxyuridomorpha</taxon>
        <taxon>Oxyuroidea</taxon>
        <taxon>Oxyuridae</taxon>
        <taxon>Enterobius</taxon>
    </lineage>
</organism>
<reference evidence="5" key="1">
    <citation type="submission" date="2017-02" db="UniProtKB">
        <authorList>
            <consortium name="WormBaseParasite"/>
        </authorList>
    </citation>
    <scope>IDENTIFICATION</scope>
</reference>
<dbReference type="OrthoDB" id="207378at2759"/>
<dbReference type="AlphaFoldDB" id="A0A0N4V8N1"/>
<dbReference type="GO" id="GO:0016747">
    <property type="term" value="F:acyltransferase activity, transferring groups other than amino-acyl groups"/>
    <property type="evidence" value="ECO:0007669"/>
    <property type="project" value="InterPro"/>
</dbReference>
<feature type="transmembrane region" description="Helical" evidence="1">
    <location>
        <begin position="358"/>
        <end position="378"/>
    </location>
</feature>
<dbReference type="PROSITE" id="PS51257">
    <property type="entry name" value="PROKAR_LIPOPROTEIN"/>
    <property type="match status" value="1"/>
</dbReference>
<dbReference type="WBParaSite" id="EVEC_0000674301-mRNA-1">
    <property type="protein sequence ID" value="EVEC_0000674301-mRNA-1"/>
    <property type="gene ID" value="EVEC_0000674301"/>
</dbReference>
<feature type="transmembrane region" description="Helical" evidence="1">
    <location>
        <begin position="204"/>
        <end position="223"/>
    </location>
</feature>
<dbReference type="Proteomes" id="UP000274131">
    <property type="component" value="Unassembled WGS sequence"/>
</dbReference>
<feature type="domain" description="Acyltransferase 3" evidence="2">
    <location>
        <begin position="201"/>
        <end position="617"/>
    </location>
</feature>
<feature type="transmembrane region" description="Helical" evidence="1">
    <location>
        <begin position="530"/>
        <end position="551"/>
    </location>
</feature>
<accession>A0A0N4V8N1</accession>
<protein>
    <submittedName>
        <fullName evidence="5">Acyl_transf_3 domain-containing protein</fullName>
    </submittedName>
</protein>